<dbReference type="InterPro" id="IPR015813">
    <property type="entry name" value="Pyrv/PenolPyrv_kinase-like_dom"/>
</dbReference>
<accession>A0A7S7SI25</accession>
<dbReference type="InterPro" id="IPR039556">
    <property type="entry name" value="ICL/PEPM"/>
</dbReference>
<keyword evidence="1" id="KW-0670">Pyruvate</keyword>
<dbReference type="Proteomes" id="UP000593892">
    <property type="component" value="Chromosome"/>
</dbReference>
<sequence>MSSDLQAKAKILLNLHHGEKILVLPNAWDAGSARIFEKAGFPAIATTSAGVAFTYGKPDGQRIQAAEMLAVVQRIAEAVKVPVTADVEAGYGDIAGTVRGVLEAGAVGMNLEDMESDGATGLIPLAEQVQRVKAVRAAADAAGVHIVLNARTDVFLAGIGDPASRLALAIERIRAYAEAGADSLFVPAVKDETVIRALVQSVAKPINILANAGVPATGRLQELGVRRVSTGSGPSRAALSVAQAVAAELLATGAYSVFTECSLSYPAANKLFAE</sequence>
<evidence type="ECO:0000313" key="1">
    <source>
        <dbReference type="EMBL" id="QOY85268.1"/>
    </source>
</evidence>
<organism evidence="1 2">
    <name type="scientific">Paludibaculum fermentans</name>
    <dbReference type="NCBI Taxonomy" id="1473598"/>
    <lineage>
        <taxon>Bacteria</taxon>
        <taxon>Pseudomonadati</taxon>
        <taxon>Acidobacteriota</taxon>
        <taxon>Terriglobia</taxon>
        <taxon>Bryobacterales</taxon>
        <taxon>Bryobacteraceae</taxon>
        <taxon>Paludibaculum</taxon>
    </lineage>
</organism>
<protein>
    <submittedName>
        <fullName evidence="1">Isocitrate lyase/phosphoenolpyruvate mutase family protein</fullName>
    </submittedName>
</protein>
<reference evidence="1 2" key="1">
    <citation type="submission" date="2020-10" db="EMBL/GenBank/DDBJ databases">
        <title>Complete genome sequence of Paludibaculum fermentans P105T, a facultatively anaerobic acidobacterium capable of dissimilatory Fe(III) reduction.</title>
        <authorList>
            <person name="Dedysh S.N."/>
            <person name="Beletsky A.V."/>
            <person name="Kulichevskaya I.S."/>
            <person name="Mardanov A.V."/>
            <person name="Ravin N.V."/>
        </authorList>
    </citation>
    <scope>NUCLEOTIDE SEQUENCE [LARGE SCALE GENOMIC DNA]</scope>
    <source>
        <strain evidence="1 2">P105</strain>
    </source>
</reference>
<name>A0A7S7SI25_PALFE</name>
<keyword evidence="1" id="KW-0456">Lyase</keyword>
<dbReference type="AlphaFoldDB" id="A0A7S7SI25"/>
<dbReference type="Gene3D" id="3.20.20.60">
    <property type="entry name" value="Phosphoenolpyruvate-binding domains"/>
    <property type="match status" value="1"/>
</dbReference>
<dbReference type="GO" id="GO:0016829">
    <property type="term" value="F:lyase activity"/>
    <property type="evidence" value="ECO:0007669"/>
    <property type="project" value="UniProtKB-KW"/>
</dbReference>
<keyword evidence="2" id="KW-1185">Reference proteome</keyword>
<dbReference type="EMBL" id="CP063849">
    <property type="protein sequence ID" value="QOY85268.1"/>
    <property type="molecule type" value="Genomic_DNA"/>
</dbReference>
<dbReference type="InterPro" id="IPR040442">
    <property type="entry name" value="Pyrv_kinase-like_dom_sf"/>
</dbReference>
<dbReference type="PANTHER" id="PTHR42905">
    <property type="entry name" value="PHOSPHOENOLPYRUVATE CARBOXYLASE"/>
    <property type="match status" value="1"/>
</dbReference>
<dbReference type="SUPFAM" id="SSF51621">
    <property type="entry name" value="Phosphoenolpyruvate/pyruvate domain"/>
    <property type="match status" value="1"/>
</dbReference>
<dbReference type="RefSeq" id="WP_194446938.1">
    <property type="nucleotide sequence ID" value="NZ_CP063849.1"/>
</dbReference>
<dbReference type="CDD" id="cd00377">
    <property type="entry name" value="ICL_PEPM"/>
    <property type="match status" value="1"/>
</dbReference>
<evidence type="ECO:0000313" key="2">
    <source>
        <dbReference type="Proteomes" id="UP000593892"/>
    </source>
</evidence>
<dbReference type="KEGG" id="pfer:IRI77_20765"/>
<dbReference type="Pfam" id="PF13714">
    <property type="entry name" value="PEP_mutase"/>
    <property type="match status" value="1"/>
</dbReference>
<gene>
    <name evidence="1" type="ORF">IRI77_20765</name>
</gene>
<dbReference type="PANTHER" id="PTHR42905:SF16">
    <property type="entry name" value="CARBOXYPHOSPHONOENOLPYRUVATE PHOSPHONOMUTASE-LIKE PROTEIN (AFU_ORTHOLOGUE AFUA_5G07230)"/>
    <property type="match status" value="1"/>
</dbReference>
<proteinExistence type="predicted"/>